<gene>
    <name evidence="2" type="ORF">GCM10010406_13460</name>
</gene>
<accession>A0ABN3L797</accession>
<feature type="region of interest" description="Disordered" evidence="1">
    <location>
        <begin position="1"/>
        <end position="22"/>
    </location>
</feature>
<evidence type="ECO:0000313" key="3">
    <source>
        <dbReference type="Proteomes" id="UP001501358"/>
    </source>
</evidence>
<dbReference type="EMBL" id="BAAATA010000005">
    <property type="protein sequence ID" value="GAA2478599.1"/>
    <property type="molecule type" value="Genomic_DNA"/>
</dbReference>
<dbReference type="PANTHER" id="PTHR33361:SF2">
    <property type="entry name" value="DUF885 DOMAIN-CONTAINING PROTEIN"/>
    <property type="match status" value="1"/>
</dbReference>
<comment type="caution">
    <text evidence="2">The sequence shown here is derived from an EMBL/GenBank/DDBJ whole genome shotgun (WGS) entry which is preliminary data.</text>
</comment>
<proteinExistence type="predicted"/>
<organism evidence="2 3">
    <name type="scientific">Streptomyces thermolineatus</name>
    <dbReference type="NCBI Taxonomy" id="44033"/>
    <lineage>
        <taxon>Bacteria</taxon>
        <taxon>Bacillati</taxon>
        <taxon>Actinomycetota</taxon>
        <taxon>Actinomycetes</taxon>
        <taxon>Kitasatosporales</taxon>
        <taxon>Streptomycetaceae</taxon>
        <taxon>Streptomyces</taxon>
    </lineage>
</organism>
<dbReference type="PANTHER" id="PTHR33361">
    <property type="entry name" value="GLR0591 PROTEIN"/>
    <property type="match status" value="1"/>
</dbReference>
<keyword evidence="3" id="KW-1185">Reference proteome</keyword>
<evidence type="ECO:0000256" key="1">
    <source>
        <dbReference type="SAM" id="MobiDB-lite"/>
    </source>
</evidence>
<name>A0ABN3L797_9ACTN</name>
<reference evidence="2 3" key="1">
    <citation type="journal article" date="2019" name="Int. J. Syst. Evol. Microbiol.">
        <title>The Global Catalogue of Microorganisms (GCM) 10K type strain sequencing project: providing services to taxonomists for standard genome sequencing and annotation.</title>
        <authorList>
            <consortium name="The Broad Institute Genomics Platform"/>
            <consortium name="The Broad Institute Genome Sequencing Center for Infectious Disease"/>
            <person name="Wu L."/>
            <person name="Ma J."/>
        </authorList>
    </citation>
    <scope>NUCLEOTIDE SEQUENCE [LARGE SCALE GENOMIC DNA]</scope>
    <source>
        <strain evidence="2 3">JCM 6307</strain>
    </source>
</reference>
<evidence type="ECO:0000313" key="2">
    <source>
        <dbReference type="EMBL" id="GAA2478599.1"/>
    </source>
</evidence>
<protein>
    <submittedName>
        <fullName evidence="2">DUF885 domain-containing protein</fullName>
    </submittedName>
</protein>
<dbReference type="Pfam" id="PF05960">
    <property type="entry name" value="DUF885"/>
    <property type="match status" value="1"/>
</dbReference>
<sequence>MTDEPIANSNAPAASTTSADSTIPAEWATPRRVADAYVKALAYLDPLTAVYLGLNPEDTRLPDLSPAGLEAVADLARRTLAELDEAEKAMVEKAAAGDAPGIDAVAERRCARLLRERLTAELAVHDAGEGLRTVRNLGSPLHEVRDVFTLVPTATDDDWARIARRLERVPQALDGYRATLAEGIRQGLLSGPQQVTTVIGQLGEWLGTESGNGWFADFAAGGPQSLRPELDRAAASATAALADLRDWLRDVYAPAAADTPDTVGRERYARLVRYWNGADVDLDEAYHWAWGEFRRLEAEMRAEAGRVRPGADPSEAMRYLEEEGPAIHGAEAARSHLQDLMEQAMRDLQGTHFDLAEPVRRVESMIAPPGSAAAPYYTAPSLDFSRPGRTWLPVRSHDRYPLWDLVSTWYHEGVPGHHLQLAQWNYVAGSLSTYQVSLGSVSANVEGWALYAERLMDELGYLTDPGARLGYLNAQMMRALRVIVDIGMHCRLDFPADSPYLPGGLMTPRAAREFFGQYCGLASEVLDSELVRYLGLPGQAIGYKLGERAWLAGREAARRARGDAFDLKAWHMAALSQGSLGLDDLVEELSRL</sequence>
<dbReference type="Proteomes" id="UP001501358">
    <property type="component" value="Unassembled WGS sequence"/>
</dbReference>
<dbReference type="RefSeq" id="WP_344382180.1">
    <property type="nucleotide sequence ID" value="NZ_BAAATA010000005.1"/>
</dbReference>
<dbReference type="InterPro" id="IPR010281">
    <property type="entry name" value="DUF885"/>
</dbReference>